<dbReference type="PANTHER" id="PTHR13887">
    <property type="entry name" value="GLUTATHIONE S-TRANSFERASE KAPPA"/>
    <property type="match status" value="1"/>
</dbReference>
<dbReference type="PANTHER" id="PTHR13887:SF41">
    <property type="entry name" value="THIOREDOXIN SUPERFAMILY PROTEIN"/>
    <property type="match status" value="1"/>
</dbReference>
<dbReference type="GO" id="GO:0016853">
    <property type="term" value="F:isomerase activity"/>
    <property type="evidence" value="ECO:0007669"/>
    <property type="project" value="UniProtKB-KW"/>
</dbReference>
<dbReference type="GO" id="GO:0016491">
    <property type="term" value="F:oxidoreductase activity"/>
    <property type="evidence" value="ECO:0007669"/>
    <property type="project" value="InterPro"/>
</dbReference>
<dbReference type="AlphaFoldDB" id="A0A2M9ZLZ1"/>
<organism evidence="3 5">
    <name type="scientific">Leptospira perolatii</name>
    <dbReference type="NCBI Taxonomy" id="2023191"/>
    <lineage>
        <taxon>Bacteria</taxon>
        <taxon>Pseudomonadati</taxon>
        <taxon>Spirochaetota</taxon>
        <taxon>Spirochaetia</taxon>
        <taxon>Leptospirales</taxon>
        <taxon>Leptospiraceae</taxon>
        <taxon>Leptospira</taxon>
    </lineage>
</organism>
<comment type="caution">
    <text evidence="3">The sequence shown here is derived from an EMBL/GenBank/DDBJ whole genome shotgun (WGS) entry which is preliminary data.</text>
</comment>
<dbReference type="SUPFAM" id="SSF52833">
    <property type="entry name" value="Thioredoxin-like"/>
    <property type="match status" value="1"/>
</dbReference>
<sequence length="217" mass="24768">MNTEISIYSDVVCPWCYIGKTKLENAIQIWSSDHPGDRFTIQWKPFELNPHIPTEGEDRVQHLAKKFGSVERVKAIVKRTAEVAKSAGLEFKGSEEGRQPNTLLLHALVRRARNYQKESELAGVFFRKFFSEESDLTNERTILDCLKEVGISEAEFAEVKNDQNFLKEIALEEEEGRNLGITGVPFYIFNDKYAVSGAQESELFLKVFEQLEREGSA</sequence>
<dbReference type="EMBL" id="NPDZ01000006">
    <property type="protein sequence ID" value="PJZ73021.1"/>
    <property type="molecule type" value="Genomic_DNA"/>
</dbReference>
<dbReference type="CDD" id="cd03024">
    <property type="entry name" value="DsbA_FrnE"/>
    <property type="match status" value="1"/>
</dbReference>
<protein>
    <submittedName>
        <fullName evidence="3">Dithiol-disulfide isomerase</fullName>
    </submittedName>
</protein>
<dbReference type="InterPro" id="IPR001853">
    <property type="entry name" value="DSBA-like_thioredoxin_dom"/>
</dbReference>
<evidence type="ECO:0000259" key="1">
    <source>
        <dbReference type="Pfam" id="PF01323"/>
    </source>
</evidence>
<name>A0A2M9ZLZ1_9LEPT</name>
<evidence type="ECO:0000313" key="5">
    <source>
        <dbReference type="Proteomes" id="UP000231990"/>
    </source>
</evidence>
<gene>
    <name evidence="2" type="ORF">CH360_09240</name>
    <name evidence="3" type="ORF">CH373_10995</name>
</gene>
<reference evidence="4 5" key="1">
    <citation type="submission" date="2017-07" db="EMBL/GenBank/DDBJ databases">
        <title>Leptospira spp. isolated from tropical soils.</title>
        <authorList>
            <person name="Thibeaux R."/>
            <person name="Iraola G."/>
            <person name="Ferres I."/>
            <person name="Bierque E."/>
            <person name="Girault D."/>
            <person name="Soupe-Gilbert M.-E."/>
            <person name="Picardeau M."/>
            <person name="Goarant C."/>
        </authorList>
    </citation>
    <scope>NUCLEOTIDE SEQUENCE [LARGE SCALE GENOMIC DNA]</scope>
    <source>
        <strain evidence="3 5">FH1-B-B1</strain>
        <strain evidence="2 4">FH1-B-C1</strain>
    </source>
</reference>
<dbReference type="Gene3D" id="3.40.30.10">
    <property type="entry name" value="Glutaredoxin"/>
    <property type="match status" value="1"/>
</dbReference>
<dbReference type="InterPro" id="IPR036249">
    <property type="entry name" value="Thioredoxin-like_sf"/>
</dbReference>
<evidence type="ECO:0000313" key="4">
    <source>
        <dbReference type="Proteomes" id="UP000231962"/>
    </source>
</evidence>
<accession>A0A2M9ZLZ1</accession>
<dbReference type="Proteomes" id="UP000231990">
    <property type="component" value="Unassembled WGS sequence"/>
</dbReference>
<keyword evidence="3" id="KW-0413">Isomerase</keyword>
<dbReference type="Proteomes" id="UP000231962">
    <property type="component" value="Unassembled WGS sequence"/>
</dbReference>
<feature type="domain" description="DSBA-like thioredoxin" evidence="1">
    <location>
        <begin position="5"/>
        <end position="206"/>
    </location>
</feature>
<evidence type="ECO:0000313" key="2">
    <source>
        <dbReference type="EMBL" id="PJZ69764.1"/>
    </source>
</evidence>
<dbReference type="RefSeq" id="WP_100713745.1">
    <property type="nucleotide sequence ID" value="NZ_NPDY01000007.1"/>
</dbReference>
<dbReference type="EMBL" id="NPDY01000007">
    <property type="protein sequence ID" value="PJZ69764.1"/>
    <property type="molecule type" value="Genomic_DNA"/>
</dbReference>
<evidence type="ECO:0000313" key="3">
    <source>
        <dbReference type="EMBL" id="PJZ73021.1"/>
    </source>
</evidence>
<proteinExistence type="predicted"/>
<dbReference type="OrthoDB" id="9799122at2"/>
<keyword evidence="4" id="KW-1185">Reference proteome</keyword>
<dbReference type="Pfam" id="PF01323">
    <property type="entry name" value="DSBA"/>
    <property type="match status" value="1"/>
</dbReference>